<evidence type="ECO:0000256" key="1">
    <source>
        <dbReference type="ARBA" id="ARBA00022527"/>
    </source>
</evidence>
<dbReference type="PROSITE" id="PS50011">
    <property type="entry name" value="PROTEIN_KINASE_DOM"/>
    <property type="match status" value="2"/>
</dbReference>
<dbReference type="PANTHER" id="PTHR27003">
    <property type="entry name" value="OS07G0166700 PROTEIN"/>
    <property type="match status" value="1"/>
</dbReference>
<feature type="domain" description="Protein kinase" evidence="8">
    <location>
        <begin position="486"/>
        <end position="604"/>
    </location>
</feature>
<dbReference type="FunFam" id="3.30.200.20:FF:000015">
    <property type="entry name" value="Somatic embryogenesis receptor kinase 1"/>
    <property type="match status" value="1"/>
</dbReference>
<evidence type="ECO:0000256" key="7">
    <source>
        <dbReference type="SAM" id="MobiDB-lite"/>
    </source>
</evidence>
<name>A0A699I4T3_TANCI</name>
<feature type="binding site" evidence="6">
    <location>
        <position position="131"/>
    </location>
    <ligand>
        <name>ATP</name>
        <dbReference type="ChEBI" id="CHEBI:30616"/>
    </ligand>
</feature>
<dbReference type="AlphaFoldDB" id="A0A699I4T3"/>
<dbReference type="Gene3D" id="3.30.200.20">
    <property type="entry name" value="Phosphorylase Kinase, domain 1"/>
    <property type="match status" value="2"/>
</dbReference>
<dbReference type="GO" id="GO:0005886">
    <property type="term" value="C:plasma membrane"/>
    <property type="evidence" value="ECO:0007669"/>
    <property type="project" value="TreeGrafter"/>
</dbReference>
<evidence type="ECO:0000256" key="6">
    <source>
        <dbReference type="PROSITE-ProRule" id="PRU10141"/>
    </source>
</evidence>
<protein>
    <submittedName>
        <fullName evidence="9">Serine/threonine/dual specificity protein kinase, catalytic domain-containing protein</fullName>
    </submittedName>
</protein>
<feature type="domain" description="Protein kinase" evidence="8">
    <location>
        <begin position="100"/>
        <end position="377"/>
    </location>
</feature>
<dbReference type="GO" id="GO:0009506">
    <property type="term" value="C:plasmodesma"/>
    <property type="evidence" value="ECO:0007669"/>
    <property type="project" value="TreeGrafter"/>
</dbReference>
<keyword evidence="1" id="KW-0723">Serine/threonine-protein kinase</keyword>
<dbReference type="PROSITE" id="PS00108">
    <property type="entry name" value="PROTEIN_KINASE_ST"/>
    <property type="match status" value="1"/>
</dbReference>
<comment type="caution">
    <text evidence="9">The sequence shown here is derived from an EMBL/GenBank/DDBJ whole genome shotgun (WGS) entry which is preliminary data.</text>
</comment>
<evidence type="ECO:0000256" key="5">
    <source>
        <dbReference type="ARBA" id="ARBA00022840"/>
    </source>
</evidence>
<dbReference type="InterPro" id="IPR008271">
    <property type="entry name" value="Ser/Thr_kinase_AS"/>
</dbReference>
<dbReference type="InterPro" id="IPR001245">
    <property type="entry name" value="Ser-Thr/Tyr_kinase_cat_dom"/>
</dbReference>
<dbReference type="InterPro" id="IPR045272">
    <property type="entry name" value="ANXUR1/2-like"/>
</dbReference>
<dbReference type="PANTHER" id="PTHR27003:SF342">
    <property type="entry name" value="TYROSINE-PROTEIN KINASE, CSF-1_PDGF RECEPTOR FAMILY-RELATED"/>
    <property type="match status" value="1"/>
</dbReference>
<keyword evidence="5 6" id="KW-0067">ATP-binding</keyword>
<dbReference type="InterPro" id="IPR011009">
    <property type="entry name" value="Kinase-like_dom_sf"/>
</dbReference>
<dbReference type="InterPro" id="IPR000719">
    <property type="entry name" value="Prot_kinase_dom"/>
</dbReference>
<evidence type="ECO:0000256" key="3">
    <source>
        <dbReference type="ARBA" id="ARBA00022741"/>
    </source>
</evidence>
<dbReference type="PROSITE" id="PS00107">
    <property type="entry name" value="PROTEIN_KINASE_ATP"/>
    <property type="match status" value="1"/>
</dbReference>
<keyword evidence="3 6" id="KW-0547">Nucleotide-binding</keyword>
<keyword evidence="2" id="KW-0808">Transferase</keyword>
<proteinExistence type="predicted"/>
<accession>A0A699I4T3</accession>
<reference evidence="9" key="1">
    <citation type="journal article" date="2019" name="Sci. Rep.">
        <title>Draft genome of Tanacetum cinerariifolium, the natural source of mosquito coil.</title>
        <authorList>
            <person name="Yamashiro T."/>
            <person name="Shiraishi A."/>
            <person name="Satake H."/>
            <person name="Nakayama K."/>
        </authorList>
    </citation>
    <scope>NUCLEOTIDE SEQUENCE</scope>
</reference>
<dbReference type="EMBL" id="BKCJ010250099">
    <property type="protein sequence ID" value="GEZ18631.1"/>
    <property type="molecule type" value="Genomic_DNA"/>
</dbReference>
<sequence length="604" mass="67539">MTSVGQEVGLSGSGVEDGEEVSSKRRFTKMSQPSHWIDLHDVRKLSSKLKAKLMGKRFEEKNVADNIGNEPEASTSSSIQLSQQCRRFELYDIMLATKNFDKSSVIGRGGFGKVYIGTIFNGSATVLAAVKRLDPNSNQGAPEFWAEVEMLSKLRHCNLVSLFGYCNDEEEMILVYEYMPYGTLEDHLHKLGTLSWVQRLRICIGAGRGLHYLHTGTGIDVGVIHRDVKTSNILLQESWAAKISDFGLSKIGPTNQPVTYVNILVKGTFGYFDPDYYATGNLTRKSDVFAFGVVLLEVLCRKRAVFNIDGEASNLANWAQESIKEGNLKNIVDIDIRGQISQKCLKKFIRIAERCLHGNSKQRSTMAEVLVSLEAVLTLQEKFNNSMQTAGRTIVGRVVNMLPFHSNRENTGYLSANHSATYLSTYEGGAHGPKTGPDRLRPDRTKTELVQNVRPKWYGPAEEDHEVHLGQLKGFHSMNYKLQLITSVTHILGRDGFGKMYKGRLADGTLVAVKRLKEERTQGLESQFQTEGEMISMAVHRNLLRLRGFCETPTDLLLVYPYMANGSVASCLRGIFSLSTISFIGHKFRGVWMCVLKVIEELDN</sequence>
<dbReference type="Pfam" id="PF07714">
    <property type="entry name" value="PK_Tyr_Ser-Thr"/>
    <property type="match status" value="2"/>
</dbReference>
<evidence type="ECO:0000256" key="2">
    <source>
        <dbReference type="ARBA" id="ARBA00022679"/>
    </source>
</evidence>
<dbReference type="Gene3D" id="1.10.510.10">
    <property type="entry name" value="Transferase(Phosphotransferase) domain 1"/>
    <property type="match status" value="1"/>
</dbReference>
<dbReference type="GO" id="GO:0004714">
    <property type="term" value="F:transmembrane receptor protein tyrosine kinase activity"/>
    <property type="evidence" value="ECO:0007669"/>
    <property type="project" value="InterPro"/>
</dbReference>
<dbReference type="SMART" id="SM00220">
    <property type="entry name" value="S_TKc"/>
    <property type="match status" value="1"/>
</dbReference>
<evidence type="ECO:0000313" key="9">
    <source>
        <dbReference type="EMBL" id="GEZ18631.1"/>
    </source>
</evidence>
<gene>
    <name evidence="9" type="ORF">Tci_490604</name>
</gene>
<dbReference type="SUPFAM" id="SSF56112">
    <property type="entry name" value="Protein kinase-like (PK-like)"/>
    <property type="match status" value="2"/>
</dbReference>
<keyword evidence="4 9" id="KW-0418">Kinase</keyword>
<feature type="region of interest" description="Disordered" evidence="7">
    <location>
        <begin position="1"/>
        <end position="27"/>
    </location>
</feature>
<dbReference type="GO" id="GO:0005524">
    <property type="term" value="F:ATP binding"/>
    <property type="evidence" value="ECO:0007669"/>
    <property type="project" value="UniProtKB-UniRule"/>
</dbReference>
<evidence type="ECO:0000259" key="8">
    <source>
        <dbReference type="PROSITE" id="PS50011"/>
    </source>
</evidence>
<organism evidence="9">
    <name type="scientific">Tanacetum cinerariifolium</name>
    <name type="common">Dalmatian daisy</name>
    <name type="synonym">Chrysanthemum cinerariifolium</name>
    <dbReference type="NCBI Taxonomy" id="118510"/>
    <lineage>
        <taxon>Eukaryota</taxon>
        <taxon>Viridiplantae</taxon>
        <taxon>Streptophyta</taxon>
        <taxon>Embryophyta</taxon>
        <taxon>Tracheophyta</taxon>
        <taxon>Spermatophyta</taxon>
        <taxon>Magnoliopsida</taxon>
        <taxon>eudicotyledons</taxon>
        <taxon>Gunneridae</taxon>
        <taxon>Pentapetalae</taxon>
        <taxon>asterids</taxon>
        <taxon>campanulids</taxon>
        <taxon>Asterales</taxon>
        <taxon>Asteraceae</taxon>
        <taxon>Asteroideae</taxon>
        <taxon>Anthemideae</taxon>
        <taxon>Anthemidinae</taxon>
        <taxon>Tanacetum</taxon>
    </lineage>
</organism>
<dbReference type="InterPro" id="IPR017441">
    <property type="entry name" value="Protein_kinase_ATP_BS"/>
</dbReference>
<evidence type="ECO:0000256" key="4">
    <source>
        <dbReference type="ARBA" id="ARBA00022777"/>
    </source>
</evidence>
<dbReference type="GO" id="GO:0004674">
    <property type="term" value="F:protein serine/threonine kinase activity"/>
    <property type="evidence" value="ECO:0007669"/>
    <property type="project" value="UniProtKB-KW"/>
</dbReference>
<dbReference type="FunFam" id="3.30.200.20:FF:000039">
    <property type="entry name" value="receptor-like protein kinase FERONIA"/>
    <property type="match status" value="1"/>
</dbReference>